<dbReference type="AlphaFoldDB" id="A0AAD7NQG9"/>
<proteinExistence type="predicted"/>
<organism evidence="1 2">
    <name type="scientific">Mycena metata</name>
    <dbReference type="NCBI Taxonomy" id="1033252"/>
    <lineage>
        <taxon>Eukaryota</taxon>
        <taxon>Fungi</taxon>
        <taxon>Dikarya</taxon>
        <taxon>Basidiomycota</taxon>
        <taxon>Agaricomycotina</taxon>
        <taxon>Agaricomycetes</taxon>
        <taxon>Agaricomycetidae</taxon>
        <taxon>Agaricales</taxon>
        <taxon>Marasmiineae</taxon>
        <taxon>Mycenaceae</taxon>
        <taxon>Mycena</taxon>
    </lineage>
</organism>
<accession>A0AAD7NQG9</accession>
<evidence type="ECO:0000313" key="2">
    <source>
        <dbReference type="Proteomes" id="UP001215598"/>
    </source>
</evidence>
<comment type="caution">
    <text evidence="1">The sequence shown here is derived from an EMBL/GenBank/DDBJ whole genome shotgun (WGS) entry which is preliminary data.</text>
</comment>
<reference evidence="1" key="1">
    <citation type="submission" date="2023-03" db="EMBL/GenBank/DDBJ databases">
        <title>Massive genome expansion in bonnet fungi (Mycena s.s.) driven by repeated elements and novel gene families across ecological guilds.</title>
        <authorList>
            <consortium name="Lawrence Berkeley National Laboratory"/>
            <person name="Harder C.B."/>
            <person name="Miyauchi S."/>
            <person name="Viragh M."/>
            <person name="Kuo A."/>
            <person name="Thoen E."/>
            <person name="Andreopoulos B."/>
            <person name="Lu D."/>
            <person name="Skrede I."/>
            <person name="Drula E."/>
            <person name="Henrissat B."/>
            <person name="Morin E."/>
            <person name="Kohler A."/>
            <person name="Barry K."/>
            <person name="LaButti K."/>
            <person name="Morin E."/>
            <person name="Salamov A."/>
            <person name="Lipzen A."/>
            <person name="Mereny Z."/>
            <person name="Hegedus B."/>
            <person name="Baldrian P."/>
            <person name="Stursova M."/>
            <person name="Weitz H."/>
            <person name="Taylor A."/>
            <person name="Grigoriev I.V."/>
            <person name="Nagy L.G."/>
            <person name="Martin F."/>
            <person name="Kauserud H."/>
        </authorList>
    </citation>
    <scope>NUCLEOTIDE SEQUENCE</scope>
    <source>
        <strain evidence="1">CBHHK182m</strain>
    </source>
</reference>
<keyword evidence="2" id="KW-1185">Reference proteome</keyword>
<sequence length="205" mass="23679">MARTSTPRRPAAAVLASCRVCRVAQQQLDLHVANGDRAQALRVITRCPKPQHQMQLHLQNRGLYARDGGPGHLYCCASVQTAVYNAFIAGTISQSKFQRAARVKLGVAEDVFIRRDDYEICDSNGQTHLWLFFVHTRQRYRMDFLSRTRRSIRSCSGCSKKHREYWRFIPVGSFQRIRARVLALLARIGEPEAWITPLKDYHRFY</sequence>
<dbReference type="EMBL" id="JARKIB010000016">
    <property type="protein sequence ID" value="KAJ7770708.1"/>
    <property type="molecule type" value="Genomic_DNA"/>
</dbReference>
<protein>
    <submittedName>
        <fullName evidence="1">Uncharacterized protein</fullName>
    </submittedName>
</protein>
<evidence type="ECO:0000313" key="1">
    <source>
        <dbReference type="EMBL" id="KAJ7770708.1"/>
    </source>
</evidence>
<name>A0AAD7NQG9_9AGAR</name>
<gene>
    <name evidence="1" type="ORF">B0H16DRAFT_1715360</name>
</gene>
<dbReference type="Proteomes" id="UP001215598">
    <property type="component" value="Unassembled WGS sequence"/>
</dbReference>